<keyword evidence="5 6" id="KW-0472">Membrane</keyword>
<dbReference type="Proteomes" id="UP000483362">
    <property type="component" value="Unassembled WGS sequence"/>
</dbReference>
<evidence type="ECO:0000313" key="7">
    <source>
        <dbReference type="EMBL" id="MSS18284.1"/>
    </source>
</evidence>
<accession>A0A6L5XFM0</accession>
<feature type="transmembrane region" description="Helical" evidence="6">
    <location>
        <begin position="207"/>
        <end position="228"/>
    </location>
</feature>
<keyword evidence="3 6" id="KW-0812">Transmembrane</keyword>
<evidence type="ECO:0000256" key="3">
    <source>
        <dbReference type="ARBA" id="ARBA00022692"/>
    </source>
</evidence>
<dbReference type="PANTHER" id="PTHR30250:SF26">
    <property type="entry name" value="PSMA PROTEIN"/>
    <property type="match status" value="1"/>
</dbReference>
<comment type="subcellular location">
    <subcellularLocation>
        <location evidence="1">Cell membrane</location>
        <topology evidence="1">Multi-pass membrane protein</topology>
    </subcellularLocation>
</comment>
<feature type="transmembrane region" description="Helical" evidence="6">
    <location>
        <begin position="249"/>
        <end position="274"/>
    </location>
</feature>
<keyword evidence="8" id="KW-1185">Reference proteome</keyword>
<dbReference type="EMBL" id="VULT01000018">
    <property type="protein sequence ID" value="MSS18284.1"/>
    <property type="molecule type" value="Genomic_DNA"/>
</dbReference>
<name>A0A6L5XFM0_9BACT</name>
<protein>
    <submittedName>
        <fullName evidence="7">Lipopolysaccharide biosynthesis protein</fullName>
    </submittedName>
</protein>
<comment type="caution">
    <text evidence="7">The sequence shown here is derived from an EMBL/GenBank/DDBJ whole genome shotgun (WGS) entry which is preliminary data.</text>
</comment>
<feature type="transmembrane region" description="Helical" evidence="6">
    <location>
        <begin position="102"/>
        <end position="124"/>
    </location>
</feature>
<feature type="transmembrane region" description="Helical" evidence="6">
    <location>
        <begin position="417"/>
        <end position="437"/>
    </location>
</feature>
<dbReference type="PANTHER" id="PTHR30250">
    <property type="entry name" value="PST FAMILY PREDICTED COLANIC ACID TRANSPORTER"/>
    <property type="match status" value="1"/>
</dbReference>
<feature type="transmembrane region" description="Helical" evidence="6">
    <location>
        <begin position="294"/>
        <end position="311"/>
    </location>
</feature>
<proteinExistence type="predicted"/>
<keyword evidence="2" id="KW-1003">Cell membrane</keyword>
<feature type="transmembrane region" description="Helical" evidence="6">
    <location>
        <begin position="392"/>
        <end position="411"/>
    </location>
</feature>
<gene>
    <name evidence="7" type="ORF">FYJ29_11010</name>
</gene>
<dbReference type="InterPro" id="IPR050833">
    <property type="entry name" value="Poly_Biosynth_Transport"/>
</dbReference>
<dbReference type="GO" id="GO:0005886">
    <property type="term" value="C:plasma membrane"/>
    <property type="evidence" value="ECO:0007669"/>
    <property type="project" value="UniProtKB-SubCell"/>
</dbReference>
<feature type="transmembrane region" description="Helical" evidence="6">
    <location>
        <begin position="332"/>
        <end position="356"/>
    </location>
</feature>
<feature type="transmembrane region" description="Helical" evidence="6">
    <location>
        <begin position="59"/>
        <end position="81"/>
    </location>
</feature>
<reference evidence="7 8" key="1">
    <citation type="submission" date="2019-08" db="EMBL/GenBank/DDBJ databases">
        <title>In-depth cultivation of the pig gut microbiome towards novel bacterial diversity and tailored functional studies.</title>
        <authorList>
            <person name="Wylensek D."/>
            <person name="Hitch T.C.A."/>
            <person name="Clavel T."/>
        </authorList>
    </citation>
    <scope>NUCLEOTIDE SEQUENCE [LARGE SCALE GENOMIC DNA]</scope>
    <source>
        <strain evidence="7 8">Oil-RF-744-WCA-WT-10</strain>
    </source>
</reference>
<dbReference type="AlphaFoldDB" id="A0A6L5XFM0"/>
<feature type="transmembrane region" description="Helical" evidence="6">
    <location>
        <begin position="144"/>
        <end position="164"/>
    </location>
</feature>
<feature type="transmembrane region" description="Helical" evidence="6">
    <location>
        <begin position="25"/>
        <end position="47"/>
    </location>
</feature>
<evidence type="ECO:0000256" key="4">
    <source>
        <dbReference type="ARBA" id="ARBA00022989"/>
    </source>
</evidence>
<evidence type="ECO:0000313" key="8">
    <source>
        <dbReference type="Proteomes" id="UP000483362"/>
    </source>
</evidence>
<feature type="transmembrane region" description="Helical" evidence="6">
    <location>
        <begin position="362"/>
        <end position="380"/>
    </location>
</feature>
<evidence type="ECO:0000256" key="6">
    <source>
        <dbReference type="SAM" id="Phobius"/>
    </source>
</evidence>
<evidence type="ECO:0000256" key="2">
    <source>
        <dbReference type="ARBA" id="ARBA00022475"/>
    </source>
</evidence>
<feature type="transmembrane region" description="Helical" evidence="6">
    <location>
        <begin position="176"/>
        <end position="195"/>
    </location>
</feature>
<organism evidence="7 8">
    <name type="scientific">Sodaliphilus pleomorphus</name>
    <dbReference type="NCBI Taxonomy" id="2606626"/>
    <lineage>
        <taxon>Bacteria</taxon>
        <taxon>Pseudomonadati</taxon>
        <taxon>Bacteroidota</taxon>
        <taxon>Bacteroidia</taxon>
        <taxon>Bacteroidales</taxon>
        <taxon>Muribaculaceae</taxon>
        <taxon>Sodaliphilus</taxon>
    </lineage>
</organism>
<keyword evidence="4 6" id="KW-1133">Transmembrane helix</keyword>
<evidence type="ECO:0000256" key="5">
    <source>
        <dbReference type="ARBA" id="ARBA00023136"/>
    </source>
</evidence>
<evidence type="ECO:0000256" key="1">
    <source>
        <dbReference type="ARBA" id="ARBA00004651"/>
    </source>
</evidence>
<sequence length="456" mass="50733">MLSIKANISKLLTRYRASDTRSKEVVHNVMLATLMKVVSVVASLLIVPMTISYINPARYGIWLTLSSIIGWVNFFDLGLGNGFRNRFAEAKAHGDTLLARRLVSTTYFAISSIVVVVLMAALAANAFIDWSKVLKVSAAYRGELSIVFAVVITFTCINMVANVFSSLLSADQKNGWGSCIFAAGQYVSLLVVYILTKTTTGDLVKLAVFYSGVPSIVMLVVSFVMFRCSRYKMYRPSFKYIKLNLIGNIMKLGVQFFVIYLCLIFVFQIVNVVISRQVGPMGVTQYNIANKYFNVIYMAVIIIITPMWSAFTDAYAKKDMAWMKSMVHNMGLIWLLMSCGGLVMLLVSPLFYHIWIGDKVDVPVAVSIAMFVYVVCQSLGNMFMTMINGIGTVRIQLIVYVAFALVSWPLFTCLGRFFGLVGIIAVPSLVYLIQGLLSYIQLRKIISGEASGIWLK</sequence>
<dbReference type="RefSeq" id="WP_154326803.1">
    <property type="nucleotide sequence ID" value="NZ_CP045696.1"/>
</dbReference>